<dbReference type="EMBL" id="HBUF01109725">
    <property type="protein sequence ID" value="CAG6639929.1"/>
    <property type="molecule type" value="Transcribed_RNA"/>
</dbReference>
<dbReference type="AlphaFoldDB" id="A0A8D8QZC2"/>
<proteinExistence type="predicted"/>
<reference evidence="1" key="1">
    <citation type="submission" date="2021-05" db="EMBL/GenBank/DDBJ databases">
        <authorList>
            <person name="Alioto T."/>
            <person name="Alioto T."/>
            <person name="Gomez Garrido J."/>
        </authorList>
    </citation>
    <scope>NUCLEOTIDE SEQUENCE</scope>
</reference>
<sequence length="101" mass="11320">MIPKSNITVFMRVKVRINTTSGICRNVLPNPGLKGPNNVIQLEKCRHKMQAAKQFHLLAFITKGGSSTRPVFATHIVKCFRRFSRNKPVMCIGLCLPQLGN</sequence>
<evidence type="ECO:0000313" key="1">
    <source>
        <dbReference type="EMBL" id="CAG6639929.1"/>
    </source>
</evidence>
<protein>
    <submittedName>
        <fullName evidence="1">Uncharacterized protein</fullName>
    </submittedName>
</protein>
<accession>A0A8D8QZC2</accession>
<name>A0A8D8QZC2_9HEMI</name>
<organism evidence="1">
    <name type="scientific">Cacopsylla melanoneura</name>
    <dbReference type="NCBI Taxonomy" id="428564"/>
    <lineage>
        <taxon>Eukaryota</taxon>
        <taxon>Metazoa</taxon>
        <taxon>Ecdysozoa</taxon>
        <taxon>Arthropoda</taxon>
        <taxon>Hexapoda</taxon>
        <taxon>Insecta</taxon>
        <taxon>Pterygota</taxon>
        <taxon>Neoptera</taxon>
        <taxon>Paraneoptera</taxon>
        <taxon>Hemiptera</taxon>
        <taxon>Sternorrhyncha</taxon>
        <taxon>Psylloidea</taxon>
        <taxon>Psyllidae</taxon>
        <taxon>Psyllinae</taxon>
        <taxon>Cacopsylla</taxon>
    </lineage>
</organism>